<dbReference type="EMBL" id="LR796174">
    <property type="protein sequence ID" value="CAB4123671.1"/>
    <property type="molecule type" value="Genomic_DNA"/>
</dbReference>
<protein>
    <submittedName>
        <fullName evidence="1">Uncharacterized protein</fullName>
    </submittedName>
</protein>
<organism evidence="1">
    <name type="scientific">uncultured Caudovirales phage</name>
    <dbReference type="NCBI Taxonomy" id="2100421"/>
    <lineage>
        <taxon>Viruses</taxon>
        <taxon>Duplodnaviria</taxon>
        <taxon>Heunggongvirae</taxon>
        <taxon>Uroviricota</taxon>
        <taxon>Caudoviricetes</taxon>
        <taxon>Peduoviridae</taxon>
        <taxon>Maltschvirus</taxon>
        <taxon>Maltschvirus maltsch</taxon>
    </lineage>
</organism>
<evidence type="ECO:0000313" key="1">
    <source>
        <dbReference type="EMBL" id="CAB4123671.1"/>
    </source>
</evidence>
<accession>A0A6J5KP90</accession>
<gene>
    <name evidence="1" type="ORF">UFOVP46_71</name>
</gene>
<reference evidence="1" key="1">
    <citation type="submission" date="2020-04" db="EMBL/GenBank/DDBJ databases">
        <authorList>
            <person name="Chiriac C."/>
            <person name="Salcher M."/>
            <person name="Ghai R."/>
            <person name="Kavagutti S V."/>
        </authorList>
    </citation>
    <scope>NUCLEOTIDE SEQUENCE</scope>
</reference>
<name>A0A6J5KP90_9CAUD</name>
<proteinExistence type="predicted"/>
<sequence length="67" mass="7392">MDDGDGAFTLELQAYKIAQNATISRGKAPCPQCGVIMNPVEYMYSINGLCQPCHQTRLSKRIQGKMV</sequence>